<sequence length="418" mass="44631">METYKFLLDLCLILLSTKVLGLLTRKFSMPQVVGALLAGVILGPGILGIITPTDFISDTAEVGVIVLMFCAGMETDVQELKKSGKSALIIALIGVLVPLVGGYAVAAFFNRPGMLESDASSSLFLQNVFIGVILTATSVSITVETLKELGKLKTRSGNAILGAAVIDDILGIIALTLITSMADESVKISIVLLKIVGFFIFVAIAGFIFYKFFSKWSAGEGVGLQRHVIVSFVFCLFMSYAAEQFFGVADITGAYFAGLIISMTQREPYIASRFDVLSYTYLSPIFFASIGLKVSLPEMNSTIVAFAVVLTIVAILTKVVGCGLGAKLCHYKNYQALRIGVGMISRGEVALIVASKGESLGLMSTAVMGPVVIVVILTTIIAPILLKPVFKRGPETTLDPNVDIAKNYEAISKFREGK</sequence>
<dbReference type="InterPro" id="IPR006153">
    <property type="entry name" value="Cation/H_exchanger_TM"/>
</dbReference>
<keyword evidence="7" id="KW-0915">Sodium</keyword>
<dbReference type="Pfam" id="PF00999">
    <property type="entry name" value="Na_H_Exchanger"/>
    <property type="match status" value="1"/>
</dbReference>
<evidence type="ECO:0000256" key="6">
    <source>
        <dbReference type="ARBA" id="ARBA00022989"/>
    </source>
</evidence>
<dbReference type="PANTHER" id="PTHR43562">
    <property type="entry name" value="NAPA-TYPE SODIUM/HYDROGEN ANTIPORTER"/>
    <property type="match status" value="1"/>
</dbReference>
<feature type="transmembrane region" description="Helical" evidence="11">
    <location>
        <begin position="246"/>
        <end position="264"/>
    </location>
</feature>
<evidence type="ECO:0000256" key="8">
    <source>
        <dbReference type="ARBA" id="ARBA00023065"/>
    </source>
</evidence>
<keyword evidence="10" id="KW-0739">Sodium transport</keyword>
<keyword evidence="4" id="KW-0050">Antiport</keyword>
<reference evidence="13 14" key="1">
    <citation type="submission" date="2019-01" db="EMBL/GenBank/DDBJ databases">
        <title>Blautia sp. nov. KGMB01111 isolated human feces.</title>
        <authorList>
            <person name="Park J.-E."/>
            <person name="Kim J.-S."/>
            <person name="Park S.-H."/>
        </authorList>
    </citation>
    <scope>NUCLEOTIDE SEQUENCE [LARGE SCALE GENOMIC DNA]</scope>
    <source>
        <strain evidence="13 14">KGMB01111</strain>
    </source>
</reference>
<feature type="transmembrane region" description="Helical" evidence="11">
    <location>
        <begin position="276"/>
        <end position="296"/>
    </location>
</feature>
<keyword evidence="9 11" id="KW-0472">Membrane</keyword>
<dbReference type="Gene3D" id="1.20.1530.20">
    <property type="match status" value="1"/>
</dbReference>
<feature type="transmembrane region" description="Helical" evidence="11">
    <location>
        <begin position="188"/>
        <end position="210"/>
    </location>
</feature>
<keyword evidence="3" id="KW-0813">Transport</keyword>
<protein>
    <submittedName>
        <fullName evidence="13">Cation:proton antiporter</fullName>
    </submittedName>
</protein>
<evidence type="ECO:0000313" key="14">
    <source>
        <dbReference type="Proteomes" id="UP000290106"/>
    </source>
</evidence>
<dbReference type="PANTHER" id="PTHR43562:SF3">
    <property type="entry name" value="SODIUM ION_PROTON EXCHANGER (EUROFUNG)"/>
    <property type="match status" value="1"/>
</dbReference>
<evidence type="ECO:0000256" key="3">
    <source>
        <dbReference type="ARBA" id="ARBA00022448"/>
    </source>
</evidence>
<organism evidence="13 14">
    <name type="scientific">Blautia faecicola</name>
    <dbReference type="NCBI Taxonomy" id="2509240"/>
    <lineage>
        <taxon>Bacteria</taxon>
        <taxon>Bacillati</taxon>
        <taxon>Bacillota</taxon>
        <taxon>Clostridia</taxon>
        <taxon>Lachnospirales</taxon>
        <taxon>Lachnospiraceae</taxon>
        <taxon>Blautia</taxon>
    </lineage>
</organism>
<feature type="transmembrane region" description="Helical" evidence="11">
    <location>
        <begin position="222"/>
        <end position="240"/>
    </location>
</feature>
<dbReference type="GO" id="GO:1902600">
    <property type="term" value="P:proton transmembrane transport"/>
    <property type="evidence" value="ECO:0007669"/>
    <property type="project" value="InterPro"/>
</dbReference>
<gene>
    <name evidence="13" type="ORF">ETP43_05720</name>
</gene>
<comment type="similarity">
    <text evidence="2">Belongs to the monovalent cation:proton antiporter 2 (CPA2) transporter (TC 2.A.37) family.</text>
</comment>
<evidence type="ECO:0000256" key="1">
    <source>
        <dbReference type="ARBA" id="ARBA00004141"/>
    </source>
</evidence>
<keyword evidence="14" id="KW-1185">Reference proteome</keyword>
<comment type="subcellular location">
    <subcellularLocation>
        <location evidence="1">Membrane</location>
        <topology evidence="1">Multi-pass membrane protein</topology>
    </subcellularLocation>
</comment>
<feature type="domain" description="Cation/H+ exchanger transmembrane" evidence="12">
    <location>
        <begin position="17"/>
        <end position="391"/>
    </location>
</feature>
<evidence type="ECO:0000256" key="5">
    <source>
        <dbReference type="ARBA" id="ARBA00022692"/>
    </source>
</evidence>
<comment type="caution">
    <text evidence="13">The sequence shown here is derived from an EMBL/GenBank/DDBJ whole genome shotgun (WGS) entry which is preliminary data.</text>
</comment>
<evidence type="ECO:0000256" key="7">
    <source>
        <dbReference type="ARBA" id="ARBA00023053"/>
    </source>
</evidence>
<dbReference type="InterPro" id="IPR038770">
    <property type="entry name" value="Na+/solute_symporter_sf"/>
</dbReference>
<dbReference type="EMBL" id="SDKC01000001">
    <property type="protein sequence ID" value="RXS74759.1"/>
    <property type="molecule type" value="Genomic_DNA"/>
</dbReference>
<evidence type="ECO:0000256" key="4">
    <source>
        <dbReference type="ARBA" id="ARBA00022449"/>
    </source>
</evidence>
<accession>A0A4Q1RGN9</accession>
<dbReference type="GO" id="GO:0016020">
    <property type="term" value="C:membrane"/>
    <property type="evidence" value="ECO:0007669"/>
    <property type="project" value="UniProtKB-SubCell"/>
</dbReference>
<evidence type="ECO:0000256" key="2">
    <source>
        <dbReference type="ARBA" id="ARBA00005551"/>
    </source>
</evidence>
<evidence type="ECO:0000259" key="12">
    <source>
        <dbReference type="Pfam" id="PF00999"/>
    </source>
</evidence>
<evidence type="ECO:0000313" key="13">
    <source>
        <dbReference type="EMBL" id="RXS74759.1"/>
    </source>
</evidence>
<keyword evidence="6 11" id="KW-1133">Transmembrane helix</keyword>
<evidence type="ECO:0000256" key="9">
    <source>
        <dbReference type="ARBA" id="ARBA00023136"/>
    </source>
</evidence>
<feature type="transmembrane region" description="Helical" evidence="11">
    <location>
        <begin position="158"/>
        <end position="182"/>
    </location>
</feature>
<feature type="transmembrane region" description="Helical" evidence="11">
    <location>
        <begin position="366"/>
        <end position="386"/>
    </location>
</feature>
<name>A0A4Q1RGN9_9FIRM</name>
<dbReference type="RefSeq" id="WP_022400121.1">
    <property type="nucleotide sequence ID" value="NZ_DAWBJR010000001.1"/>
</dbReference>
<dbReference type="AlphaFoldDB" id="A0A4Q1RGN9"/>
<feature type="transmembrane region" description="Helical" evidence="11">
    <location>
        <begin position="87"/>
        <end position="108"/>
    </location>
</feature>
<keyword evidence="8" id="KW-0406">Ion transport</keyword>
<dbReference type="Proteomes" id="UP000290106">
    <property type="component" value="Unassembled WGS sequence"/>
</dbReference>
<evidence type="ECO:0000256" key="10">
    <source>
        <dbReference type="ARBA" id="ARBA00023201"/>
    </source>
</evidence>
<feature type="transmembrane region" description="Helical" evidence="11">
    <location>
        <begin position="128"/>
        <end position="146"/>
    </location>
</feature>
<evidence type="ECO:0000256" key="11">
    <source>
        <dbReference type="SAM" id="Phobius"/>
    </source>
</evidence>
<feature type="transmembrane region" description="Helical" evidence="11">
    <location>
        <begin position="302"/>
        <end position="324"/>
    </location>
</feature>
<feature type="transmembrane region" description="Helical" evidence="11">
    <location>
        <begin position="32"/>
        <end position="50"/>
    </location>
</feature>
<keyword evidence="5 11" id="KW-0812">Transmembrane</keyword>
<dbReference type="OrthoDB" id="9793589at2"/>
<proteinExistence type="inferred from homology"/>
<dbReference type="GO" id="GO:0006814">
    <property type="term" value="P:sodium ion transport"/>
    <property type="evidence" value="ECO:0007669"/>
    <property type="project" value="UniProtKB-KW"/>
</dbReference>
<dbReference type="GO" id="GO:0015297">
    <property type="term" value="F:antiporter activity"/>
    <property type="evidence" value="ECO:0007669"/>
    <property type="project" value="UniProtKB-KW"/>
</dbReference>